<dbReference type="Proteomes" id="UP000663832">
    <property type="component" value="Unassembled WGS sequence"/>
</dbReference>
<dbReference type="InterPro" id="IPR045860">
    <property type="entry name" value="Snake_toxin-like_sf"/>
</dbReference>
<evidence type="ECO:0000313" key="4">
    <source>
        <dbReference type="EMBL" id="CAF0821720.1"/>
    </source>
</evidence>
<evidence type="ECO:0000313" key="6">
    <source>
        <dbReference type="Proteomes" id="UP000663832"/>
    </source>
</evidence>
<organism evidence="4 7">
    <name type="scientific">Adineta steineri</name>
    <dbReference type="NCBI Taxonomy" id="433720"/>
    <lineage>
        <taxon>Eukaryota</taxon>
        <taxon>Metazoa</taxon>
        <taxon>Spiralia</taxon>
        <taxon>Gnathifera</taxon>
        <taxon>Rotifera</taxon>
        <taxon>Eurotatoria</taxon>
        <taxon>Bdelloidea</taxon>
        <taxon>Adinetida</taxon>
        <taxon>Adinetidae</taxon>
        <taxon>Adineta</taxon>
    </lineage>
</organism>
<feature type="chain" id="PRO_5036223081" description="Snake toxin/toxin-like domain-containing protein" evidence="2">
    <location>
        <begin position="26"/>
        <end position="133"/>
    </location>
</feature>
<evidence type="ECO:0000313" key="7">
    <source>
        <dbReference type="Proteomes" id="UP000663877"/>
    </source>
</evidence>
<dbReference type="EMBL" id="CAJNOI010000018">
    <property type="protein sequence ID" value="CAF0821720.1"/>
    <property type="molecule type" value="Genomic_DNA"/>
</dbReference>
<evidence type="ECO:0000256" key="2">
    <source>
        <dbReference type="SAM" id="SignalP"/>
    </source>
</evidence>
<keyword evidence="1" id="KW-0812">Transmembrane</keyword>
<dbReference type="Gene3D" id="2.10.60.10">
    <property type="entry name" value="CD59"/>
    <property type="match status" value="1"/>
</dbReference>
<dbReference type="SUPFAM" id="SSF57302">
    <property type="entry name" value="Snake toxin-like"/>
    <property type="match status" value="1"/>
</dbReference>
<protein>
    <recommendedName>
        <fullName evidence="3">Snake toxin/toxin-like domain-containing protein</fullName>
    </recommendedName>
</protein>
<evidence type="ECO:0000313" key="5">
    <source>
        <dbReference type="EMBL" id="CAF1237127.1"/>
    </source>
</evidence>
<dbReference type="Proteomes" id="UP000663877">
    <property type="component" value="Unassembled WGS sequence"/>
</dbReference>
<dbReference type="InterPro" id="IPR035076">
    <property type="entry name" value="Toxin/TOLIP"/>
</dbReference>
<keyword evidence="1" id="KW-1133">Transmembrane helix</keyword>
<evidence type="ECO:0000256" key="1">
    <source>
        <dbReference type="SAM" id="Phobius"/>
    </source>
</evidence>
<feature type="signal peptide" evidence="2">
    <location>
        <begin position="1"/>
        <end position="25"/>
    </location>
</feature>
<name>A0A813U179_9BILA</name>
<dbReference type="EMBL" id="CAJNOM010000212">
    <property type="protein sequence ID" value="CAF1237127.1"/>
    <property type="molecule type" value="Genomic_DNA"/>
</dbReference>
<keyword evidence="6" id="KW-1185">Reference proteome</keyword>
<gene>
    <name evidence="4" type="ORF">BJG266_LOCUS6298</name>
    <name evidence="5" type="ORF">QVE165_LOCUS27763</name>
</gene>
<dbReference type="Pfam" id="PF00087">
    <property type="entry name" value="Toxin_TOLIP"/>
    <property type="match status" value="1"/>
</dbReference>
<evidence type="ECO:0000259" key="3">
    <source>
        <dbReference type="Pfam" id="PF00087"/>
    </source>
</evidence>
<proteinExistence type="predicted"/>
<keyword evidence="1" id="KW-0472">Membrane</keyword>
<dbReference type="AlphaFoldDB" id="A0A813U179"/>
<reference evidence="4" key="1">
    <citation type="submission" date="2021-02" db="EMBL/GenBank/DDBJ databases">
        <authorList>
            <person name="Nowell W R."/>
        </authorList>
    </citation>
    <scope>NUCLEOTIDE SEQUENCE</scope>
</reference>
<accession>A0A813U179</accession>
<feature type="transmembrane region" description="Helical" evidence="1">
    <location>
        <begin position="109"/>
        <end position="127"/>
    </location>
</feature>
<comment type="caution">
    <text evidence="4">The sequence shown here is derived from an EMBL/GenBank/DDBJ whole genome shotgun (WGS) entry which is preliminary data.</text>
</comment>
<dbReference type="OrthoDB" id="9988335at2759"/>
<keyword evidence="2" id="KW-0732">Signal</keyword>
<feature type="domain" description="Snake toxin/toxin-like" evidence="3">
    <location>
        <begin position="26"/>
        <end position="102"/>
    </location>
</feature>
<sequence length="133" mass="14728">MAAFIKQMMITILVLSVFYFQSSSALICWTCNPCPLVFSNTSSLVKAANCSSANTICVSNTVYTLTQTAQITKGCVTACHEASQSFFGQGAFVDCCTTDYCNSSIRNQLSLPTYLLFIITFGFIFYYNQQLYI</sequence>